<feature type="coiled-coil region" evidence="1">
    <location>
        <begin position="366"/>
        <end position="504"/>
    </location>
</feature>
<feature type="compositionally biased region" description="Polar residues" evidence="2">
    <location>
        <begin position="555"/>
        <end position="570"/>
    </location>
</feature>
<feature type="compositionally biased region" description="Low complexity" evidence="2">
    <location>
        <begin position="629"/>
        <end position="643"/>
    </location>
</feature>
<gene>
    <name evidence="3" type="ORF">ADUPG1_013508</name>
</gene>
<protein>
    <submittedName>
        <fullName evidence="3">Uncharacterized protein</fullName>
    </submittedName>
</protein>
<feature type="compositionally biased region" description="Basic and acidic residues" evidence="2">
    <location>
        <begin position="662"/>
        <end position="674"/>
    </location>
</feature>
<comment type="caution">
    <text evidence="3">The sequence shown here is derived from an EMBL/GenBank/DDBJ whole genome shotgun (WGS) entry which is preliminary data.</text>
</comment>
<reference evidence="3" key="1">
    <citation type="submission" date="2022-03" db="EMBL/GenBank/DDBJ databases">
        <title>Draft genome sequence of Aduncisulcus paluster, a free-living microaerophilic Fornicata.</title>
        <authorList>
            <person name="Yuyama I."/>
            <person name="Kume K."/>
            <person name="Tamura T."/>
            <person name="Inagaki Y."/>
            <person name="Hashimoto T."/>
        </authorList>
    </citation>
    <scope>NUCLEOTIDE SEQUENCE</scope>
    <source>
        <strain evidence="3">NY0171</strain>
    </source>
</reference>
<sequence>MSVEELQKTYAALIELQAELGDTKRRIFSYEASQSLSKAEELVVQDTSHKEGDGKYKMSKDSKELELMDEIENLRADNEALTLELSQSAATISQHVSSMERLQKSLADAQNLSIEFNSKNESLTVKISENEASIAHLESELTYYKSKNDELTKKLSGDKEDDEEILKRSQDIELYKSNLQKLQRQRSALEQRLHSTEAMSAKAKLDFTSRIASAELATANLRAAAMAKYHALESKFAVYRRASEEERVRTQREHQAALSTLLDRFNEFRSHAEMLVHSEMSRFEDRLSSLLLKFDLELRYVVRYKNQLLNSVIAAKDAKIMRLIDGSDYQALIMRHTLETEQQKRFHARQLDAVKGMIMMKAKVQSKVLEERVSELLTRLENKTKELMARDTEDAKTLFEWRQKEGNLVEERQYWRDKAIDLEREVQELQDDLKICREELEKKKHALVVTMSHTERPRSRAQFTQLRVIAEEQEKRVRVLERQLEEEKKEKKHLSKTLDSFTSTFISYGSSTYKLGTQRGQGTQGTHGASVHNGSARGKGQSVMRPQYGHVGIITQSTNQEKQGDSSSLMPSLRRQDGAEILDDDIQIYERERDTTANFGSGQLTSSSAFPTDTAEKREVSDKISGISQEGVSQEGVSQEGVSQEGGGGIGMSGVYAGARSSMDKTAKTGKPDDSSCDIAGMKGTQLFDMSVSTIEFDQASTVPSESKPKDAGSKLYDGGSSDSRKPAPIQPPFNPAPSFYPHVIHRGKMLPQAPRPPAKGKGRVGSGLRGIQGRRFKVIDAAGYVEED</sequence>
<proteinExistence type="predicted"/>
<feature type="region of interest" description="Disordered" evidence="2">
    <location>
        <begin position="555"/>
        <end position="580"/>
    </location>
</feature>
<organism evidence="3 4">
    <name type="scientific">Aduncisulcus paluster</name>
    <dbReference type="NCBI Taxonomy" id="2918883"/>
    <lineage>
        <taxon>Eukaryota</taxon>
        <taxon>Metamonada</taxon>
        <taxon>Carpediemonas-like organisms</taxon>
        <taxon>Aduncisulcus</taxon>
    </lineage>
</organism>
<evidence type="ECO:0000313" key="3">
    <source>
        <dbReference type="EMBL" id="GKT26864.1"/>
    </source>
</evidence>
<feature type="region of interest" description="Disordered" evidence="2">
    <location>
        <begin position="699"/>
        <end position="773"/>
    </location>
</feature>
<evidence type="ECO:0000313" key="4">
    <source>
        <dbReference type="Proteomes" id="UP001057375"/>
    </source>
</evidence>
<feature type="compositionally biased region" description="Low complexity" evidence="2">
    <location>
        <begin position="517"/>
        <end position="528"/>
    </location>
</feature>
<accession>A0ABQ5K516</accession>
<name>A0ABQ5K516_9EUKA</name>
<dbReference type="Proteomes" id="UP001057375">
    <property type="component" value="Unassembled WGS sequence"/>
</dbReference>
<feature type="region of interest" description="Disordered" evidence="2">
    <location>
        <begin position="517"/>
        <end position="542"/>
    </location>
</feature>
<feature type="coiled-coil region" evidence="1">
    <location>
        <begin position="120"/>
        <end position="199"/>
    </location>
</feature>
<feature type="compositionally biased region" description="Polar residues" evidence="2">
    <location>
        <begin position="596"/>
        <end position="611"/>
    </location>
</feature>
<keyword evidence="4" id="KW-1185">Reference proteome</keyword>
<dbReference type="EMBL" id="BQXS01012684">
    <property type="protein sequence ID" value="GKT26864.1"/>
    <property type="molecule type" value="Genomic_DNA"/>
</dbReference>
<feature type="region of interest" description="Disordered" evidence="2">
    <location>
        <begin position="596"/>
        <end position="656"/>
    </location>
</feature>
<feature type="coiled-coil region" evidence="1">
    <location>
        <begin position="64"/>
        <end position="91"/>
    </location>
</feature>
<keyword evidence="1" id="KW-0175">Coiled coil</keyword>
<evidence type="ECO:0000256" key="2">
    <source>
        <dbReference type="SAM" id="MobiDB-lite"/>
    </source>
</evidence>
<feature type="region of interest" description="Disordered" evidence="2">
    <location>
        <begin position="661"/>
        <end position="680"/>
    </location>
</feature>
<evidence type="ECO:0000256" key="1">
    <source>
        <dbReference type="SAM" id="Coils"/>
    </source>
</evidence>